<proteinExistence type="inferred from homology"/>
<comment type="similarity">
    <text evidence="1">Belongs to the TRIM/RBCC family.</text>
</comment>
<dbReference type="InterPro" id="IPR001841">
    <property type="entry name" value="Znf_RING"/>
</dbReference>
<evidence type="ECO:0000256" key="4">
    <source>
        <dbReference type="ARBA" id="ARBA00022833"/>
    </source>
</evidence>
<dbReference type="Pfam" id="PF00643">
    <property type="entry name" value="zf-B_box"/>
    <property type="match status" value="1"/>
</dbReference>
<feature type="region of interest" description="Disordered" evidence="6">
    <location>
        <begin position="383"/>
        <end position="436"/>
    </location>
</feature>
<feature type="domain" description="RING-type" evidence="7">
    <location>
        <begin position="132"/>
        <end position="174"/>
    </location>
</feature>
<organism evidence="9 10">
    <name type="scientific">Gekko japonicus</name>
    <name type="common">Schlegel's Japanese gecko</name>
    <dbReference type="NCBI Taxonomy" id="146911"/>
    <lineage>
        <taxon>Eukaryota</taxon>
        <taxon>Metazoa</taxon>
        <taxon>Chordata</taxon>
        <taxon>Craniata</taxon>
        <taxon>Vertebrata</taxon>
        <taxon>Euteleostomi</taxon>
        <taxon>Lepidosauria</taxon>
        <taxon>Squamata</taxon>
        <taxon>Bifurcata</taxon>
        <taxon>Gekkota</taxon>
        <taxon>Gekkonidae</taxon>
        <taxon>Gekkoninae</taxon>
        <taxon>Gekko</taxon>
    </lineage>
</organism>
<feature type="compositionally biased region" description="Low complexity" evidence="6">
    <location>
        <begin position="733"/>
        <end position="742"/>
    </location>
</feature>
<protein>
    <submittedName>
        <fullName evidence="10">Uncharacterized protein LOC107115598</fullName>
    </submittedName>
</protein>
<dbReference type="GeneID" id="107115598"/>
<dbReference type="PROSITE" id="PS50119">
    <property type="entry name" value="ZF_BBOX"/>
    <property type="match status" value="1"/>
</dbReference>
<evidence type="ECO:0000313" key="10">
    <source>
        <dbReference type="RefSeq" id="XP_015272825.1"/>
    </source>
</evidence>
<dbReference type="RefSeq" id="XP_015272825.1">
    <property type="nucleotide sequence ID" value="XM_015417339.1"/>
</dbReference>
<dbReference type="Gene3D" id="3.30.40.10">
    <property type="entry name" value="Zinc/RING finger domain, C3HC4 (zinc finger)"/>
    <property type="match status" value="1"/>
</dbReference>
<dbReference type="PROSITE" id="PS50089">
    <property type="entry name" value="ZF_RING_2"/>
    <property type="match status" value="1"/>
</dbReference>
<sequence>MGATPNSVDGGGDDMAEASMQITADQRGGEVETENGAMRGIGEDPAGMSPGWSFREASQQAIRRAPTIQAEASMQITADQRGGEVETENGAMRGIGEDPAGSRLLEVVNELCGGCNMASIREVSSIAEDLLCSVCLSIFQEPRMLGCGHNFCLACLESCVIPKGQHQGTCPQCRCPFRLQDALCNRVLASLAEKARLLKLEEGAQSDGAGSWYFCEEHEEPLKLFCSEDEAPVCVICRDLPQHQGHRFLPIKNAVKVCQDKLKASLESLEDGMKWATNNKSRQQEAIEELESLSQHLYGHIFIEFESLRQILDAREQSMMGTVKQLKEDNQAKMEERLEYLKSYTSSHAETISVTQAALEESNEFALLKGIKELMRRIQERLEEGNGEAEPDQGAKETEEEDAKDATVGLNVSEGKGNETQNDEGEPYAEGQEAEDRDIVYVDPALEGLEAWLDFETWKEMLESITIGENDNQASPYWFPSPEEDVFQPGDGSTSEATEEETTSLEEDAICAVDVVTSKPDEAASDKPSLGSCSATALPIERVLHSQPPSPCPPNYFPVPIFQQIPLYNPVQRWGSPCSWRPNPRRGWTMMPGRGAPSRPLFWPRQGQGRAFPNTRTQHTVCSWRSPGTDTWKARGASASGPGRGWFKKQNPQPSGSNTSSQSGGGKTQSPTPRGAHVSGQGRGGPGQGRGSAHPPGRGGPGQGRGSAHPPGHGGSGQGRGSGQKGPTHHSGGHASSSKGASNRQTSHHGGRGCGSARGSQRK</sequence>
<dbReference type="InterPro" id="IPR050143">
    <property type="entry name" value="TRIM/RBCC"/>
</dbReference>
<feature type="region of interest" description="Disordered" evidence="6">
    <location>
        <begin position="473"/>
        <end position="505"/>
    </location>
</feature>
<feature type="compositionally biased region" description="Gly residues" evidence="6">
    <location>
        <begin position="681"/>
        <end position="690"/>
    </location>
</feature>
<dbReference type="Pfam" id="PF00097">
    <property type="entry name" value="zf-C3HC4"/>
    <property type="match status" value="1"/>
</dbReference>
<dbReference type="SUPFAM" id="SSF57850">
    <property type="entry name" value="RING/U-box"/>
    <property type="match status" value="1"/>
</dbReference>
<feature type="compositionally biased region" description="Polar residues" evidence="6">
    <location>
        <begin position="614"/>
        <end position="629"/>
    </location>
</feature>
<dbReference type="SUPFAM" id="SSF57845">
    <property type="entry name" value="B-box zinc-binding domain"/>
    <property type="match status" value="1"/>
</dbReference>
<gene>
    <name evidence="10" type="primary">LOC107115598</name>
</gene>
<dbReference type="InterPro" id="IPR017907">
    <property type="entry name" value="Znf_RING_CS"/>
</dbReference>
<feature type="compositionally biased region" description="Gly residues" evidence="6">
    <location>
        <begin position="712"/>
        <end position="724"/>
    </location>
</feature>
<dbReference type="InterPro" id="IPR013083">
    <property type="entry name" value="Znf_RING/FYVE/PHD"/>
</dbReference>
<evidence type="ECO:0000259" key="8">
    <source>
        <dbReference type="PROSITE" id="PS50119"/>
    </source>
</evidence>
<dbReference type="PROSITE" id="PS00518">
    <property type="entry name" value="ZF_RING_1"/>
    <property type="match status" value="1"/>
</dbReference>
<dbReference type="PANTHER" id="PTHR24103">
    <property type="entry name" value="E3 UBIQUITIN-PROTEIN LIGASE TRIM"/>
    <property type="match status" value="1"/>
</dbReference>
<reference evidence="10" key="1">
    <citation type="submission" date="2025-08" db="UniProtKB">
        <authorList>
            <consortium name="RefSeq"/>
        </authorList>
    </citation>
    <scope>IDENTIFICATION</scope>
</reference>
<feature type="compositionally biased region" description="Low complexity" evidence="6">
    <location>
        <begin position="650"/>
        <end position="672"/>
    </location>
</feature>
<evidence type="ECO:0000256" key="6">
    <source>
        <dbReference type="SAM" id="MobiDB-lite"/>
    </source>
</evidence>
<evidence type="ECO:0000256" key="2">
    <source>
        <dbReference type="ARBA" id="ARBA00022723"/>
    </source>
</evidence>
<evidence type="ECO:0000259" key="7">
    <source>
        <dbReference type="PROSITE" id="PS50089"/>
    </source>
</evidence>
<dbReference type="InterPro" id="IPR018957">
    <property type="entry name" value="Znf_C3HC4_RING-type"/>
</dbReference>
<keyword evidence="2" id="KW-0479">Metal-binding</keyword>
<keyword evidence="9" id="KW-1185">Reference proteome</keyword>
<keyword evidence="3 5" id="KW-0863">Zinc-finger</keyword>
<accession>A0ABM1KGI8</accession>
<dbReference type="SMART" id="SM00184">
    <property type="entry name" value="RING"/>
    <property type="match status" value="1"/>
</dbReference>
<dbReference type="InterPro" id="IPR000315">
    <property type="entry name" value="Znf_B-box"/>
</dbReference>
<evidence type="ECO:0000256" key="3">
    <source>
        <dbReference type="ARBA" id="ARBA00022771"/>
    </source>
</evidence>
<feature type="region of interest" description="Disordered" evidence="6">
    <location>
        <begin position="610"/>
        <end position="763"/>
    </location>
</feature>
<feature type="region of interest" description="Disordered" evidence="6">
    <location>
        <begin position="24"/>
        <end position="46"/>
    </location>
</feature>
<evidence type="ECO:0000313" key="9">
    <source>
        <dbReference type="Proteomes" id="UP000694871"/>
    </source>
</evidence>
<evidence type="ECO:0000256" key="1">
    <source>
        <dbReference type="ARBA" id="ARBA00008518"/>
    </source>
</evidence>
<name>A0ABM1KGI8_GEKJA</name>
<dbReference type="SMART" id="SM00336">
    <property type="entry name" value="BBOX"/>
    <property type="match status" value="1"/>
</dbReference>
<feature type="domain" description="B box-type" evidence="8">
    <location>
        <begin position="214"/>
        <end position="251"/>
    </location>
</feature>
<feature type="compositionally biased region" description="Acidic residues" evidence="6">
    <location>
        <begin position="421"/>
        <end position="436"/>
    </location>
</feature>
<evidence type="ECO:0000256" key="5">
    <source>
        <dbReference type="PROSITE-ProRule" id="PRU00024"/>
    </source>
</evidence>
<dbReference type="Proteomes" id="UP000694871">
    <property type="component" value="Unplaced"/>
</dbReference>
<keyword evidence="4" id="KW-0862">Zinc</keyword>
<dbReference type="Gene3D" id="3.30.160.60">
    <property type="entry name" value="Classic Zinc Finger"/>
    <property type="match status" value="1"/>
</dbReference>
<dbReference type="CDD" id="cd19800">
    <property type="entry name" value="Bbox2_xNF7-like"/>
    <property type="match status" value="1"/>
</dbReference>